<evidence type="ECO:0000313" key="3">
    <source>
        <dbReference type="Proteomes" id="UP000292919"/>
    </source>
</evidence>
<protein>
    <recommendedName>
        <fullName evidence="1">Polysaccharide biosynthesis enzyme WcbI domain-containing protein</fullName>
    </recommendedName>
</protein>
<accession>A0A6H3FCE2</accession>
<proteinExistence type="predicted"/>
<evidence type="ECO:0000259" key="1">
    <source>
        <dbReference type="Pfam" id="PF18588"/>
    </source>
</evidence>
<sequence length="289" mass="32361">MPQALCLLHTNCQGDALRPLLENTPAFARLFRIRQYVNYTREDIGVVDLRQCALFLYQWLAPKWGALSTEQLLPRLPAVCRTLAIPNLFFKGYWPCWTREAPIDFGDSLLERLLAQGLAPAEALALYLRGAPELLGDSAALEAVAAASLAREEAKEAEAPIRCVPLVRERWRDEQLFVTINHPGRTLMCHVADSLLRLLGLGGLPPSVRRAYVHPLEDFWLPIHPVVGERLRLPFAHGARRYPIYGKELTHREYTACYLACRTGGGADLLVFLRDLSPSGLAALRAGRF</sequence>
<comment type="caution">
    <text evidence="2">The sequence shown here is derived from an EMBL/GenBank/DDBJ whole genome shotgun (WGS) entry which is preliminary data.</text>
</comment>
<organism evidence="2 3">
    <name type="scientific">Desulfovibrio legallii</name>
    <dbReference type="NCBI Taxonomy" id="571438"/>
    <lineage>
        <taxon>Bacteria</taxon>
        <taxon>Pseudomonadati</taxon>
        <taxon>Thermodesulfobacteriota</taxon>
        <taxon>Desulfovibrionia</taxon>
        <taxon>Desulfovibrionales</taxon>
        <taxon>Desulfovibrionaceae</taxon>
        <taxon>Desulfovibrio</taxon>
    </lineage>
</organism>
<dbReference type="Pfam" id="PF18588">
    <property type="entry name" value="WcbI"/>
    <property type="match status" value="1"/>
</dbReference>
<dbReference type="EMBL" id="SIXC01000003">
    <property type="protein sequence ID" value="TBH81027.1"/>
    <property type="molecule type" value="Genomic_DNA"/>
</dbReference>
<dbReference type="AlphaFoldDB" id="A0A6H3FCE2"/>
<dbReference type="Gene3D" id="3.40.50.12080">
    <property type="match status" value="2"/>
</dbReference>
<gene>
    <name evidence="2" type="ORF">EB812_02740</name>
</gene>
<keyword evidence="3" id="KW-1185">Reference proteome</keyword>
<feature type="domain" description="Polysaccharide biosynthesis enzyme WcbI" evidence="1">
    <location>
        <begin position="5"/>
        <end position="202"/>
    </location>
</feature>
<evidence type="ECO:0000313" key="2">
    <source>
        <dbReference type="EMBL" id="TBH81027.1"/>
    </source>
</evidence>
<dbReference type="Proteomes" id="UP000292919">
    <property type="component" value="Unassembled WGS sequence"/>
</dbReference>
<dbReference type="InterPro" id="IPR041307">
    <property type="entry name" value="WcbI"/>
</dbReference>
<dbReference type="RefSeq" id="WP_118230429.1">
    <property type="nucleotide sequence ID" value="NZ_JAQDZC010000002.1"/>
</dbReference>
<name>A0A6H3FCE2_9BACT</name>
<reference evidence="2 3" key="1">
    <citation type="submission" date="2018-12" db="EMBL/GenBank/DDBJ databases">
        <title>First genome draft of Desulfovibrio legallis sp. nov.</title>
        <authorList>
            <person name="Ben Dhia O."/>
            <person name="Najjari A."/>
            <person name="Ferjani R."/>
            <person name="Fhoula I."/>
            <person name="Fardeau M.-L."/>
            <person name="Boudabbous A."/>
            <person name="Ouzari H.I."/>
        </authorList>
    </citation>
    <scope>NUCLEOTIDE SEQUENCE [LARGE SCALE GENOMIC DNA]</scope>
    <source>
        <strain evidence="2 3">H1T</strain>
    </source>
</reference>